<accession>A0ABN0HCF6</accession>
<keyword evidence="2" id="KW-1185">Reference proteome</keyword>
<proteinExistence type="predicted"/>
<sequence>MSPINYINLNREFCLIEKDESFGSYYEDYHIGFNSVILSWENLLSNKLVVILSEAGTGKTVELINKAQELKEQGKYSFCIKIESIPSNFDYSFVVGSIREFQEWKNSETQGWIFLDSVDEAKLISRTNFDIALRKFYQILGSKINQSNIYITSRVSEWRTKEDFRKVYSSHINALSQFKTGLDESIPLELLIVNLMDLDDRMIREFLQFIGVNKIDQFLHEVDLKGANLFLKRPIDLEELAQYWMKNHKIGGYVALLENNIELRLGESNETYHDNLSLNELKEGVQKLAGGVTLTGIPKIKLPECESSISGLNIQKLFPDWEKDKLNRLLARPIFSPAIYGTVAFYHRIPREYLAAKWFLRLYEARSSKYKIEEILFKKKYSEEFIAPGLKAICAWIAQEKPEIFDKVLQIAPEVLLTEGSPSEYNPNTKILILREFCRKYSNKPFGRFGFDIFSIRRFATNSNIGNEVKELLVDYLENKEIREFLLRLIWQGEYTECAEIALEIVNNDNFDEYSRIVCIRYISTLPDIAFQENVLGSLLKKDKYKISLILECIDCFSSASLKVELMLEFLSNVRSLTFKENARFRDVFVKYFTKLNQIGLINLVSGINSIVYKESVNIAIEVQNSSEFSWFREPTRLLCAYIIKKRNLNDNNKELIKLILFCSLWTDDHSGFENRGELKELILLNERLALDLIWQDCDLFFVKNEREGKKDFPEPTISNIYFIHHSLWEIGKISFDLAIRSFQEQVDIKKRKLALRISYLLYLKYKNKKNNQILKDNVKDNIELKEELIKIVKEQRNYRRSERAWGKRSQININSEKRNLQRQAEVKKSIEMIFQNSKVGDLDLQAIEIALGKLQYEVDPKFDFQSENVEILKENFGDEFVENYARISMQLWRLLKPSFRSERIKSDNHYLRKYALIGIGFEVFHSNVFFKNLNVAEVELLCRYAFLEYHFPNWFESLYLNYSKEVEVLLLREIEYEMKLPAEEQDSIFDFLLHAISSSFDELKQSIKNKILKLLYEIPIENIRLLTDATRCLIKLSDYDRTILINIAERRLVTDRLDLRIFWFCLLVTVDPESGINRFENYVRSQVVVNQKEIVGNFIRSLCNRTRATFDIGRLSSENVYSLYKLSYEFIKYEEDNIRLEGVPHQVDIRDEEQMSRGFILSYLCDIPGEETYNKLIELSEIHPVIELRPNFLRMARERAENDSERYFQKLDDILEFEKGNVRKPESLGDLHELSMDHVFEIKSALELGESSEAKLLISVLEADIRNHLKNRLEDLSRGNYRVEQEIQFSDGNRTDLRLINNRISGSITLELKVVENLSFLDLIKGLRDQLIGKYLLDKNSKYGIYILFNRSTRNWDSPSTGEKIGFVQVVDELNTLAKGFIEESKKSIEAVLVIGIDLTLKGGHKTKNSNKKKEKI</sequence>
<protein>
    <recommendedName>
        <fullName evidence="3">ATP-binding protein</fullName>
    </recommendedName>
</protein>
<gene>
    <name evidence="1" type="ORF">LEP1GSC178_3065</name>
</gene>
<reference evidence="1 2" key="1">
    <citation type="submission" date="2012-08" db="EMBL/GenBank/DDBJ databases">
        <authorList>
            <person name="Harkins D.M."/>
            <person name="Durkin A.S."/>
            <person name="Selengut J.D."/>
            <person name="Sanka R."/>
            <person name="DePew J."/>
            <person name="Purushe J."/>
            <person name="Matthias M.A."/>
            <person name="Vinetz J.M."/>
            <person name="Sutton G.G."/>
            <person name="Nelson W.C."/>
            <person name="Fouts D.E."/>
        </authorList>
    </citation>
    <scope>NUCLEOTIDE SEQUENCE [LARGE SCALE GENOMIC DNA]</scope>
    <source>
        <strain evidence="1 2">MMD4847</strain>
    </source>
</reference>
<evidence type="ECO:0000313" key="2">
    <source>
        <dbReference type="Proteomes" id="UP000018720"/>
    </source>
</evidence>
<dbReference type="Proteomes" id="UP000018720">
    <property type="component" value="Unassembled WGS sequence"/>
</dbReference>
<dbReference type="EMBL" id="AHOM02000004">
    <property type="protein sequence ID" value="EJZ43315.1"/>
    <property type="molecule type" value="Genomic_DNA"/>
</dbReference>
<organism evidence="1 2">
    <name type="scientific">Leptospira licerasiae str. MMD4847</name>
    <dbReference type="NCBI Taxonomy" id="1049971"/>
    <lineage>
        <taxon>Bacteria</taxon>
        <taxon>Pseudomonadati</taxon>
        <taxon>Spirochaetota</taxon>
        <taxon>Spirochaetia</taxon>
        <taxon>Leptospirales</taxon>
        <taxon>Leptospiraceae</taxon>
        <taxon>Leptospira</taxon>
    </lineage>
</organism>
<dbReference type="RefSeq" id="WP_008591195.1">
    <property type="nucleotide sequence ID" value="NZ_AHOM02000004.1"/>
</dbReference>
<evidence type="ECO:0008006" key="3">
    <source>
        <dbReference type="Google" id="ProtNLM"/>
    </source>
</evidence>
<evidence type="ECO:0000313" key="1">
    <source>
        <dbReference type="EMBL" id="EJZ43315.1"/>
    </source>
</evidence>
<comment type="caution">
    <text evidence="1">The sequence shown here is derived from an EMBL/GenBank/DDBJ whole genome shotgun (WGS) entry which is preliminary data.</text>
</comment>
<name>A0ABN0HCF6_9LEPT</name>